<comment type="caution">
    <text evidence="2">The sequence shown here is derived from an EMBL/GenBank/DDBJ whole genome shotgun (WGS) entry which is preliminary data.</text>
</comment>
<dbReference type="KEGG" id="cput:CONPUDRAFT_103697"/>
<gene>
    <name evidence="2" type="ORF">CONPUDRAFT_103697</name>
</gene>
<keyword evidence="3" id="KW-1185">Reference proteome</keyword>
<sequence>MSFGGPRRRSSAVSFSGLSHIGDSFRRHPVVRFKRKGAFTSGITLGEAQANVRLSGWDSYTLHDLHVDGRGRIYMKVNWPGYPPLNYDIPVDGYDGYVDLQSLARRVGRAVAHYLQANRIPIPWDRIELQSMEEMTMGTWYLKMTTV</sequence>
<proteinExistence type="predicted"/>
<dbReference type="Pfam" id="PF20526">
    <property type="entry name" value="DUF6741"/>
    <property type="match status" value="1"/>
</dbReference>
<dbReference type="OrthoDB" id="10268011at2759"/>
<accession>A0A5M3MTR7</accession>
<feature type="domain" description="DUF6741" evidence="1">
    <location>
        <begin position="30"/>
        <end position="143"/>
    </location>
</feature>
<name>A0A5M3MTR7_CONPW</name>
<dbReference type="InterPro" id="IPR046629">
    <property type="entry name" value="DUF6741"/>
</dbReference>
<dbReference type="OMA" id="SHIGDSF"/>
<protein>
    <recommendedName>
        <fullName evidence="1">DUF6741 domain-containing protein</fullName>
    </recommendedName>
</protein>
<dbReference type="GeneID" id="19198438"/>
<dbReference type="EMBL" id="JH711577">
    <property type="protein sequence ID" value="EIW82480.1"/>
    <property type="molecule type" value="Genomic_DNA"/>
</dbReference>
<dbReference type="AlphaFoldDB" id="A0A5M3MTR7"/>
<dbReference type="RefSeq" id="XP_007768129.1">
    <property type="nucleotide sequence ID" value="XM_007769939.1"/>
</dbReference>
<organism evidence="2 3">
    <name type="scientific">Coniophora puteana (strain RWD-64-598)</name>
    <name type="common">Brown rot fungus</name>
    <dbReference type="NCBI Taxonomy" id="741705"/>
    <lineage>
        <taxon>Eukaryota</taxon>
        <taxon>Fungi</taxon>
        <taxon>Dikarya</taxon>
        <taxon>Basidiomycota</taxon>
        <taxon>Agaricomycotina</taxon>
        <taxon>Agaricomycetes</taxon>
        <taxon>Agaricomycetidae</taxon>
        <taxon>Boletales</taxon>
        <taxon>Coniophorineae</taxon>
        <taxon>Coniophoraceae</taxon>
        <taxon>Coniophora</taxon>
    </lineage>
</organism>
<evidence type="ECO:0000313" key="3">
    <source>
        <dbReference type="Proteomes" id="UP000053558"/>
    </source>
</evidence>
<dbReference type="Proteomes" id="UP000053558">
    <property type="component" value="Unassembled WGS sequence"/>
</dbReference>
<reference evidence="3" key="1">
    <citation type="journal article" date="2012" name="Science">
        <title>The Paleozoic origin of enzymatic lignin decomposition reconstructed from 31 fungal genomes.</title>
        <authorList>
            <person name="Floudas D."/>
            <person name="Binder M."/>
            <person name="Riley R."/>
            <person name="Barry K."/>
            <person name="Blanchette R.A."/>
            <person name="Henrissat B."/>
            <person name="Martinez A.T."/>
            <person name="Otillar R."/>
            <person name="Spatafora J.W."/>
            <person name="Yadav J.S."/>
            <person name="Aerts A."/>
            <person name="Benoit I."/>
            <person name="Boyd A."/>
            <person name="Carlson A."/>
            <person name="Copeland A."/>
            <person name="Coutinho P.M."/>
            <person name="de Vries R.P."/>
            <person name="Ferreira P."/>
            <person name="Findley K."/>
            <person name="Foster B."/>
            <person name="Gaskell J."/>
            <person name="Glotzer D."/>
            <person name="Gorecki P."/>
            <person name="Heitman J."/>
            <person name="Hesse C."/>
            <person name="Hori C."/>
            <person name="Igarashi K."/>
            <person name="Jurgens J.A."/>
            <person name="Kallen N."/>
            <person name="Kersten P."/>
            <person name="Kohler A."/>
            <person name="Kuees U."/>
            <person name="Kumar T.K.A."/>
            <person name="Kuo A."/>
            <person name="LaButti K."/>
            <person name="Larrondo L.F."/>
            <person name="Lindquist E."/>
            <person name="Ling A."/>
            <person name="Lombard V."/>
            <person name="Lucas S."/>
            <person name="Lundell T."/>
            <person name="Martin R."/>
            <person name="McLaughlin D.J."/>
            <person name="Morgenstern I."/>
            <person name="Morin E."/>
            <person name="Murat C."/>
            <person name="Nagy L.G."/>
            <person name="Nolan M."/>
            <person name="Ohm R.A."/>
            <person name="Patyshakuliyeva A."/>
            <person name="Rokas A."/>
            <person name="Ruiz-Duenas F.J."/>
            <person name="Sabat G."/>
            <person name="Salamov A."/>
            <person name="Samejima M."/>
            <person name="Schmutz J."/>
            <person name="Slot J.C."/>
            <person name="St John F."/>
            <person name="Stenlid J."/>
            <person name="Sun H."/>
            <person name="Sun S."/>
            <person name="Syed K."/>
            <person name="Tsang A."/>
            <person name="Wiebenga A."/>
            <person name="Young D."/>
            <person name="Pisabarro A."/>
            <person name="Eastwood D.C."/>
            <person name="Martin F."/>
            <person name="Cullen D."/>
            <person name="Grigoriev I.V."/>
            <person name="Hibbett D.S."/>
        </authorList>
    </citation>
    <scope>NUCLEOTIDE SEQUENCE [LARGE SCALE GENOMIC DNA]</scope>
    <source>
        <strain evidence="3">RWD-64-598 SS2</strain>
    </source>
</reference>
<evidence type="ECO:0000313" key="2">
    <source>
        <dbReference type="EMBL" id="EIW82480.1"/>
    </source>
</evidence>
<evidence type="ECO:0000259" key="1">
    <source>
        <dbReference type="Pfam" id="PF20526"/>
    </source>
</evidence>